<dbReference type="Pfam" id="PF13639">
    <property type="entry name" value="zf-RING_2"/>
    <property type="match status" value="1"/>
</dbReference>
<evidence type="ECO:0000259" key="12">
    <source>
        <dbReference type="PROSITE" id="PS50089"/>
    </source>
</evidence>
<dbReference type="GeneID" id="109725364"/>
<evidence type="ECO:0000256" key="9">
    <source>
        <dbReference type="PROSITE-ProRule" id="PRU00175"/>
    </source>
</evidence>
<dbReference type="SMART" id="SM00184">
    <property type="entry name" value="RING"/>
    <property type="match status" value="1"/>
</dbReference>
<feature type="region of interest" description="Disordered" evidence="10">
    <location>
        <begin position="29"/>
        <end position="57"/>
    </location>
</feature>
<dbReference type="SUPFAM" id="SSF57850">
    <property type="entry name" value="RING/U-box"/>
    <property type="match status" value="1"/>
</dbReference>
<accession>A0A6P5GN45</accession>
<proteinExistence type="predicted"/>
<dbReference type="RefSeq" id="XP_020110111.1">
    <property type="nucleotide sequence ID" value="XM_020254522.1"/>
</dbReference>
<keyword evidence="13" id="KW-1185">Reference proteome</keyword>
<dbReference type="Proteomes" id="UP000515123">
    <property type="component" value="Linkage group 20"/>
</dbReference>
<evidence type="ECO:0000256" key="2">
    <source>
        <dbReference type="ARBA" id="ARBA00004906"/>
    </source>
</evidence>
<sequence length="365" mass="38660">MMYSHRSLLSPDIYNYTCGSYCETSLHRPPPPLFDDSNPNPNPSLPAPPPTPSRSHGLSNSLLLAASLLAAAVLLALTFFAVIRRRRRRQLLSPSPRAAGTLGPAGSDDDDDDDGGGGGGAEPLHHAWYVRTVGLDDATIASIPVAAHRGGGGDCSVCLGEFRDGELVRLLPKCAHPFHLSCIDTWLRAHVSCPLCRSLVVDPSTAADPPIGSIPTPIAAAAAAAAESDPTQSDPDDEEASQEEVVVEEIENRATIVDPESDCPNSPLPGSEPVPQAPIDPVIGRSVSMDSPHVAVSVAPEPEESELNPQEDQIVIKEKEKDLQANLSKAPATSDHLDIERSLSSSGRGFFFSRHGRARSSILPL</sequence>
<dbReference type="GO" id="GO:0061630">
    <property type="term" value="F:ubiquitin protein ligase activity"/>
    <property type="evidence" value="ECO:0007669"/>
    <property type="project" value="UniProtKB-EC"/>
</dbReference>
<organism evidence="13 14">
    <name type="scientific">Ananas comosus</name>
    <name type="common">Pineapple</name>
    <name type="synonym">Ananas ananas</name>
    <dbReference type="NCBI Taxonomy" id="4615"/>
    <lineage>
        <taxon>Eukaryota</taxon>
        <taxon>Viridiplantae</taxon>
        <taxon>Streptophyta</taxon>
        <taxon>Embryophyta</taxon>
        <taxon>Tracheophyta</taxon>
        <taxon>Spermatophyta</taxon>
        <taxon>Magnoliopsida</taxon>
        <taxon>Liliopsida</taxon>
        <taxon>Poales</taxon>
        <taxon>Bromeliaceae</taxon>
        <taxon>Bromelioideae</taxon>
        <taxon>Ananas</taxon>
    </lineage>
</organism>
<dbReference type="PANTHER" id="PTHR46913">
    <property type="entry name" value="RING-H2 FINGER PROTEIN ATL16"/>
    <property type="match status" value="1"/>
</dbReference>
<keyword evidence="11" id="KW-0812">Transmembrane</keyword>
<dbReference type="EC" id="2.3.2.27" evidence="3"/>
<dbReference type="InterPro" id="IPR001841">
    <property type="entry name" value="Znf_RING"/>
</dbReference>
<keyword evidence="7" id="KW-0833">Ubl conjugation pathway</keyword>
<dbReference type="GO" id="GO:0016567">
    <property type="term" value="P:protein ubiquitination"/>
    <property type="evidence" value="ECO:0007669"/>
    <property type="project" value="UniProtKB-UniPathway"/>
</dbReference>
<dbReference type="PANTHER" id="PTHR46913:SF19">
    <property type="entry name" value="RING-TYPE E3 UBIQUITIN TRANSFERASE"/>
    <property type="match status" value="1"/>
</dbReference>
<dbReference type="GO" id="GO:0008270">
    <property type="term" value="F:zinc ion binding"/>
    <property type="evidence" value="ECO:0007669"/>
    <property type="project" value="UniProtKB-KW"/>
</dbReference>
<feature type="compositionally biased region" description="Pro residues" evidence="10">
    <location>
        <begin position="266"/>
        <end position="278"/>
    </location>
</feature>
<evidence type="ECO:0000256" key="8">
    <source>
        <dbReference type="ARBA" id="ARBA00022833"/>
    </source>
</evidence>
<evidence type="ECO:0000256" key="1">
    <source>
        <dbReference type="ARBA" id="ARBA00000900"/>
    </source>
</evidence>
<evidence type="ECO:0000256" key="7">
    <source>
        <dbReference type="ARBA" id="ARBA00022786"/>
    </source>
</evidence>
<feature type="region of interest" description="Disordered" evidence="10">
    <location>
        <begin position="321"/>
        <end position="340"/>
    </location>
</feature>
<reference evidence="14" key="2">
    <citation type="submission" date="2025-08" db="UniProtKB">
        <authorList>
            <consortium name="RefSeq"/>
        </authorList>
    </citation>
    <scope>IDENTIFICATION</scope>
    <source>
        <tissue evidence="14">Leaf</tissue>
    </source>
</reference>
<dbReference type="PROSITE" id="PS50089">
    <property type="entry name" value="ZF_RING_2"/>
    <property type="match status" value="1"/>
</dbReference>
<dbReference type="OrthoDB" id="9984778at2759"/>
<keyword evidence="5" id="KW-0479">Metal-binding</keyword>
<dbReference type="CDD" id="cd16461">
    <property type="entry name" value="RING-H2_EL5-like"/>
    <property type="match status" value="1"/>
</dbReference>
<feature type="compositionally biased region" description="Acidic residues" evidence="10">
    <location>
        <begin position="234"/>
        <end position="249"/>
    </location>
</feature>
<evidence type="ECO:0000256" key="10">
    <source>
        <dbReference type="SAM" id="MobiDB-lite"/>
    </source>
</evidence>
<feature type="region of interest" description="Disordered" evidence="10">
    <location>
        <begin position="222"/>
        <end position="309"/>
    </location>
</feature>
<feature type="region of interest" description="Disordered" evidence="10">
    <location>
        <begin position="94"/>
        <end position="121"/>
    </location>
</feature>
<evidence type="ECO:0000313" key="13">
    <source>
        <dbReference type="Proteomes" id="UP000515123"/>
    </source>
</evidence>
<name>A0A6P5GN45_ANACO</name>
<feature type="domain" description="RING-type" evidence="12">
    <location>
        <begin position="155"/>
        <end position="197"/>
    </location>
</feature>
<evidence type="ECO:0000256" key="4">
    <source>
        <dbReference type="ARBA" id="ARBA00022679"/>
    </source>
</evidence>
<evidence type="ECO:0000256" key="11">
    <source>
        <dbReference type="SAM" id="Phobius"/>
    </source>
</evidence>
<dbReference type="InterPro" id="IPR044600">
    <property type="entry name" value="ATL1/ATL16-like"/>
</dbReference>
<comment type="pathway">
    <text evidence="2">Protein modification; protein ubiquitination.</text>
</comment>
<keyword evidence="4" id="KW-0808">Transferase</keyword>
<dbReference type="InterPro" id="IPR013083">
    <property type="entry name" value="Znf_RING/FYVE/PHD"/>
</dbReference>
<dbReference type="Gene3D" id="3.30.40.10">
    <property type="entry name" value="Zinc/RING finger domain, C3HC4 (zinc finger)"/>
    <property type="match status" value="1"/>
</dbReference>
<feature type="transmembrane region" description="Helical" evidence="11">
    <location>
        <begin position="62"/>
        <end position="83"/>
    </location>
</feature>
<gene>
    <name evidence="14" type="primary">LOC109725364</name>
</gene>
<dbReference type="AlphaFoldDB" id="A0A6P5GN45"/>
<keyword evidence="8" id="KW-0862">Zinc</keyword>
<feature type="compositionally biased region" description="Pro residues" evidence="10">
    <location>
        <begin position="40"/>
        <end position="52"/>
    </location>
</feature>
<evidence type="ECO:0000256" key="6">
    <source>
        <dbReference type="ARBA" id="ARBA00022771"/>
    </source>
</evidence>
<keyword evidence="11" id="KW-0472">Membrane</keyword>
<evidence type="ECO:0000256" key="3">
    <source>
        <dbReference type="ARBA" id="ARBA00012483"/>
    </source>
</evidence>
<evidence type="ECO:0000313" key="14">
    <source>
        <dbReference type="RefSeq" id="XP_020110111.1"/>
    </source>
</evidence>
<keyword evidence="11" id="KW-1133">Transmembrane helix</keyword>
<reference evidence="13" key="1">
    <citation type="journal article" date="2015" name="Nat. Genet.">
        <title>The pineapple genome and the evolution of CAM photosynthesis.</title>
        <authorList>
            <person name="Ming R."/>
            <person name="VanBuren R."/>
            <person name="Wai C.M."/>
            <person name="Tang H."/>
            <person name="Schatz M.C."/>
            <person name="Bowers J.E."/>
            <person name="Lyons E."/>
            <person name="Wang M.L."/>
            <person name="Chen J."/>
            <person name="Biggers E."/>
            <person name="Zhang J."/>
            <person name="Huang L."/>
            <person name="Zhang L."/>
            <person name="Miao W."/>
            <person name="Zhang J."/>
            <person name="Ye Z."/>
            <person name="Miao C."/>
            <person name="Lin Z."/>
            <person name="Wang H."/>
            <person name="Zhou H."/>
            <person name="Yim W.C."/>
            <person name="Priest H.D."/>
            <person name="Zheng C."/>
            <person name="Woodhouse M."/>
            <person name="Edger P.P."/>
            <person name="Guyot R."/>
            <person name="Guo H.B."/>
            <person name="Guo H."/>
            <person name="Zheng G."/>
            <person name="Singh R."/>
            <person name="Sharma A."/>
            <person name="Min X."/>
            <person name="Zheng Y."/>
            <person name="Lee H."/>
            <person name="Gurtowski J."/>
            <person name="Sedlazeck F.J."/>
            <person name="Harkess A."/>
            <person name="McKain M.R."/>
            <person name="Liao Z."/>
            <person name="Fang J."/>
            <person name="Liu J."/>
            <person name="Zhang X."/>
            <person name="Zhang Q."/>
            <person name="Hu W."/>
            <person name="Qin Y."/>
            <person name="Wang K."/>
            <person name="Chen L.Y."/>
            <person name="Shirley N."/>
            <person name="Lin Y.R."/>
            <person name="Liu L.Y."/>
            <person name="Hernandez A.G."/>
            <person name="Wright C.L."/>
            <person name="Bulone V."/>
            <person name="Tuskan G.A."/>
            <person name="Heath K."/>
            <person name="Zee F."/>
            <person name="Moore P.H."/>
            <person name="Sunkar R."/>
            <person name="Leebens-Mack J.H."/>
            <person name="Mockler T."/>
            <person name="Bennetzen J.L."/>
            <person name="Freeling M."/>
            <person name="Sankoff D."/>
            <person name="Paterson A.H."/>
            <person name="Zhu X."/>
            <person name="Yang X."/>
            <person name="Smith J.A."/>
            <person name="Cushman J.C."/>
            <person name="Paull R.E."/>
            <person name="Yu Q."/>
        </authorList>
    </citation>
    <scope>NUCLEOTIDE SEQUENCE [LARGE SCALE GENOMIC DNA]</scope>
    <source>
        <strain evidence="13">cv. F153</strain>
    </source>
</reference>
<keyword evidence="6 9" id="KW-0863">Zinc-finger</keyword>
<dbReference type="UniPathway" id="UPA00143"/>
<protein>
    <recommendedName>
        <fullName evidence="3">RING-type E3 ubiquitin transferase</fullName>
        <ecNumber evidence="3">2.3.2.27</ecNumber>
    </recommendedName>
</protein>
<comment type="catalytic activity">
    <reaction evidence="1">
        <text>S-ubiquitinyl-[E2 ubiquitin-conjugating enzyme]-L-cysteine + [acceptor protein]-L-lysine = [E2 ubiquitin-conjugating enzyme]-L-cysteine + N(6)-ubiquitinyl-[acceptor protein]-L-lysine.</text>
        <dbReference type="EC" id="2.3.2.27"/>
    </reaction>
</comment>
<evidence type="ECO:0000256" key="5">
    <source>
        <dbReference type="ARBA" id="ARBA00022723"/>
    </source>
</evidence>